<dbReference type="SUPFAM" id="SSF103506">
    <property type="entry name" value="Mitochondrial carrier"/>
    <property type="match status" value="1"/>
</dbReference>
<protein>
    <recommendedName>
        <fullName evidence="4">Mitochondrial thiamine pyrophosphate carrier 1</fullName>
    </recommendedName>
</protein>
<evidence type="ECO:0000256" key="2">
    <source>
        <dbReference type="ARBA" id="ARBA00004448"/>
    </source>
</evidence>
<dbReference type="InterPro" id="IPR002167">
    <property type="entry name" value="GDC-like"/>
</dbReference>
<feature type="region of interest" description="Disordered" evidence="14">
    <location>
        <begin position="8"/>
        <end position="45"/>
    </location>
</feature>
<evidence type="ECO:0000256" key="9">
    <source>
        <dbReference type="ARBA" id="ARBA00022989"/>
    </source>
</evidence>
<evidence type="ECO:0000256" key="4">
    <source>
        <dbReference type="ARBA" id="ARBA00021935"/>
    </source>
</evidence>
<comment type="caution">
    <text evidence="16">The sequence shown here is derived from an EMBL/GenBank/DDBJ whole genome shotgun (WGS) entry which is preliminary data.</text>
</comment>
<comment type="similarity">
    <text evidence="3 13">Belongs to the mitochondrial carrier (TC 2.A.29) family.</text>
</comment>
<evidence type="ECO:0000256" key="6">
    <source>
        <dbReference type="ARBA" id="ARBA00022692"/>
    </source>
</evidence>
<feature type="repeat" description="Solcar" evidence="12">
    <location>
        <begin position="60"/>
        <end position="151"/>
    </location>
</feature>
<dbReference type="GO" id="GO:0005743">
    <property type="term" value="C:mitochondrial inner membrane"/>
    <property type="evidence" value="ECO:0007669"/>
    <property type="project" value="UniProtKB-SubCell"/>
</dbReference>
<feature type="transmembrane region" description="Helical" evidence="15">
    <location>
        <begin position="326"/>
        <end position="349"/>
    </location>
</feature>
<evidence type="ECO:0000256" key="3">
    <source>
        <dbReference type="ARBA" id="ARBA00006375"/>
    </source>
</evidence>
<evidence type="ECO:0000256" key="5">
    <source>
        <dbReference type="ARBA" id="ARBA00022448"/>
    </source>
</evidence>
<keyword evidence="8" id="KW-0999">Mitochondrion inner membrane</keyword>
<keyword evidence="7" id="KW-0677">Repeat</keyword>
<dbReference type="PROSITE" id="PS50920">
    <property type="entry name" value="SOLCAR"/>
    <property type="match status" value="2"/>
</dbReference>
<evidence type="ECO:0000256" key="1">
    <source>
        <dbReference type="ARBA" id="ARBA00002238"/>
    </source>
</evidence>
<evidence type="ECO:0000313" key="16">
    <source>
        <dbReference type="EMBL" id="KAG7287876.1"/>
    </source>
</evidence>
<sequence length="358" mass="39899">MPPALMSYASMPGVSPSQHPREATDVPRTPVASRKDPPVCPTDDEARIPRKVAKDKRSFDYLWRSGVAGGMAGCAAKTIVAPLDRVKILFQSHNPQFVKYTGSWYGVKEAIKQIYHQDGPLGLYRGHSATLLRIFPYAAIKFLAYEQIRAVIIPRREHETPFRRLISGSLAGVTSVFFTYPLEVIRRRHQLVAPPHLSLRPRPPGPELWTDQLLSRLLSNLLGMLPYAGMSFLTHDTAGDVLRHPAIAKYTTLPRPENSPPGKPAPLRAWAELFAGGVAGLVSQTASYPLEVIRRRMQVGGAVGDGHRMRIGETAKMIMRERGFRGFFVGLTIGYAKVMPMAAASFYTYERFKMWFGI</sequence>
<comment type="subcellular location">
    <subcellularLocation>
        <location evidence="2">Mitochondrion inner membrane</location>
        <topology evidence="2">Multi-pass membrane protein</topology>
    </subcellularLocation>
</comment>
<comment type="function">
    <text evidence="1">Mitochondrial transporter that mediates uptake of thiamine pyrophosphate (ThPP) into mitochondria.</text>
</comment>
<keyword evidence="17" id="KW-1185">Reference proteome</keyword>
<accession>A0AAD4EUE6</accession>
<evidence type="ECO:0000256" key="10">
    <source>
        <dbReference type="ARBA" id="ARBA00023128"/>
    </source>
</evidence>
<proteinExistence type="inferred from homology"/>
<keyword evidence="6 12" id="KW-0812">Transmembrane</keyword>
<dbReference type="PANTHER" id="PTHR24089">
    <property type="entry name" value="SOLUTE CARRIER FAMILY 25"/>
    <property type="match status" value="1"/>
</dbReference>
<evidence type="ECO:0000256" key="7">
    <source>
        <dbReference type="ARBA" id="ARBA00022737"/>
    </source>
</evidence>
<feature type="repeat" description="Solcar" evidence="12">
    <location>
        <begin position="267"/>
        <end position="355"/>
    </location>
</feature>
<evidence type="ECO:0000256" key="13">
    <source>
        <dbReference type="RuleBase" id="RU000488"/>
    </source>
</evidence>
<reference evidence="16" key="1">
    <citation type="submission" date="2023-02" db="EMBL/GenBank/DDBJ databases">
        <authorList>
            <person name="Palmer J.M."/>
        </authorList>
    </citation>
    <scope>NUCLEOTIDE SEQUENCE</scope>
    <source>
        <strain evidence="16">FW57</strain>
    </source>
</reference>
<keyword evidence="5 13" id="KW-0813">Transport</keyword>
<keyword evidence="10" id="KW-0496">Mitochondrion</keyword>
<dbReference type="EMBL" id="JAHCVI010000003">
    <property type="protein sequence ID" value="KAG7287876.1"/>
    <property type="molecule type" value="Genomic_DNA"/>
</dbReference>
<dbReference type="PRINTS" id="PR00926">
    <property type="entry name" value="MITOCARRIER"/>
</dbReference>
<dbReference type="AlphaFoldDB" id="A0AAD4EUE6"/>
<evidence type="ECO:0000313" key="17">
    <source>
        <dbReference type="Proteomes" id="UP001197093"/>
    </source>
</evidence>
<dbReference type="GO" id="GO:0055085">
    <property type="term" value="P:transmembrane transport"/>
    <property type="evidence" value="ECO:0007669"/>
    <property type="project" value="InterPro"/>
</dbReference>
<keyword evidence="9 15" id="KW-1133">Transmembrane helix</keyword>
<dbReference type="Proteomes" id="UP001197093">
    <property type="component" value="Unassembled WGS sequence"/>
</dbReference>
<dbReference type="InterPro" id="IPR023395">
    <property type="entry name" value="MCP_dom_sf"/>
</dbReference>
<dbReference type="InterPro" id="IPR002067">
    <property type="entry name" value="MCP"/>
</dbReference>
<evidence type="ECO:0000256" key="14">
    <source>
        <dbReference type="SAM" id="MobiDB-lite"/>
    </source>
</evidence>
<organism evidence="16 17">
    <name type="scientific">Staphylotrichum longicolle</name>
    <dbReference type="NCBI Taxonomy" id="669026"/>
    <lineage>
        <taxon>Eukaryota</taxon>
        <taxon>Fungi</taxon>
        <taxon>Dikarya</taxon>
        <taxon>Ascomycota</taxon>
        <taxon>Pezizomycotina</taxon>
        <taxon>Sordariomycetes</taxon>
        <taxon>Sordariomycetidae</taxon>
        <taxon>Sordariales</taxon>
        <taxon>Chaetomiaceae</taxon>
        <taxon>Staphylotrichum</taxon>
    </lineage>
</organism>
<evidence type="ECO:0000256" key="12">
    <source>
        <dbReference type="PROSITE-ProRule" id="PRU00282"/>
    </source>
</evidence>
<dbReference type="Pfam" id="PF00153">
    <property type="entry name" value="Mito_carr"/>
    <property type="match status" value="3"/>
</dbReference>
<evidence type="ECO:0000256" key="8">
    <source>
        <dbReference type="ARBA" id="ARBA00022792"/>
    </source>
</evidence>
<name>A0AAD4EUE6_9PEZI</name>
<evidence type="ECO:0000256" key="11">
    <source>
        <dbReference type="ARBA" id="ARBA00023136"/>
    </source>
</evidence>
<evidence type="ECO:0000256" key="15">
    <source>
        <dbReference type="SAM" id="Phobius"/>
    </source>
</evidence>
<keyword evidence="11 12" id="KW-0472">Membrane</keyword>
<dbReference type="InterPro" id="IPR018108">
    <property type="entry name" value="MCP_transmembrane"/>
</dbReference>
<dbReference type="Gene3D" id="1.50.40.10">
    <property type="entry name" value="Mitochondrial carrier domain"/>
    <property type="match status" value="1"/>
</dbReference>
<gene>
    <name evidence="16" type="ORF">NEMBOFW57_007393</name>
</gene>
<dbReference type="PRINTS" id="PR00928">
    <property type="entry name" value="GRAVESDC"/>
</dbReference>